<dbReference type="Pfam" id="PF00296">
    <property type="entry name" value="Bac_luciferase"/>
    <property type="match status" value="1"/>
</dbReference>
<evidence type="ECO:0000259" key="5">
    <source>
        <dbReference type="Pfam" id="PF00296"/>
    </source>
</evidence>
<evidence type="ECO:0000256" key="3">
    <source>
        <dbReference type="ARBA" id="ARBA00023002"/>
    </source>
</evidence>
<accession>A0ABS7QQI5</accession>
<dbReference type="PANTHER" id="PTHR42847:SF4">
    <property type="entry name" value="ALKANESULFONATE MONOOXYGENASE-RELATED"/>
    <property type="match status" value="1"/>
</dbReference>
<dbReference type="Proteomes" id="UP001198565">
    <property type="component" value="Unassembled WGS sequence"/>
</dbReference>
<name>A0ABS7QQI5_9ACTN</name>
<comment type="caution">
    <text evidence="6">The sequence shown here is derived from an EMBL/GenBank/DDBJ whole genome shotgun (WGS) entry which is preliminary data.</text>
</comment>
<evidence type="ECO:0000313" key="7">
    <source>
        <dbReference type="Proteomes" id="UP001198565"/>
    </source>
</evidence>
<keyword evidence="4" id="KW-0503">Monooxygenase</keyword>
<protein>
    <submittedName>
        <fullName evidence="6">LLM class flavin-dependent oxidoreductase</fullName>
    </submittedName>
</protein>
<gene>
    <name evidence="6" type="ORF">K7472_11440</name>
</gene>
<dbReference type="SUPFAM" id="SSF51679">
    <property type="entry name" value="Bacterial luciferase-like"/>
    <property type="match status" value="1"/>
</dbReference>
<keyword evidence="7" id="KW-1185">Reference proteome</keyword>
<dbReference type="InterPro" id="IPR011251">
    <property type="entry name" value="Luciferase-like_dom"/>
</dbReference>
<dbReference type="InterPro" id="IPR050172">
    <property type="entry name" value="SsuD_RutA_monooxygenase"/>
</dbReference>
<sequence>MPQGTLKPRLADDRMRFGLMWLSSPTPTTTSKEVADLNPDPFDVDAQMDLARRVEDAGFDYVFFADGYIPHGENSWRIGHAEPHMSAPVFAPVVMAATRHIGVVTTFHTRYFPPAVIARLGANLDVLSGGRWGWNIVPGWKPDELALLGITVPDSSHETRYATTAEAVEAVKRLWAARGEQVDFEGEFFRLHGKMISPHPVQDPPCLFNAGVSPVAQELIADTCDFAFTPLPDDYAKMRAMVEGLAERTERHGRSPLEVNMAGATGIVLGRSDREAQEKYDWVRESLDMDCARDIATELMGGSETYKANYEGEFDDVARTLGIACGSKVLVGSPSTVAEQILDMHRETGIRGFMFLPSLYAAQDIELIGQVFPYLEKADVWTPPADRGWSW</sequence>
<keyword evidence="2" id="KW-0288">FMN</keyword>
<evidence type="ECO:0000256" key="1">
    <source>
        <dbReference type="ARBA" id="ARBA00022630"/>
    </source>
</evidence>
<dbReference type="Gene3D" id="3.20.20.30">
    <property type="entry name" value="Luciferase-like domain"/>
    <property type="match status" value="1"/>
</dbReference>
<feature type="domain" description="Luciferase-like" evidence="5">
    <location>
        <begin position="15"/>
        <end position="350"/>
    </location>
</feature>
<organism evidence="6 7">
    <name type="scientific">Streptantibioticus parmotrematis</name>
    <dbReference type="NCBI Taxonomy" id="2873249"/>
    <lineage>
        <taxon>Bacteria</taxon>
        <taxon>Bacillati</taxon>
        <taxon>Actinomycetota</taxon>
        <taxon>Actinomycetes</taxon>
        <taxon>Kitasatosporales</taxon>
        <taxon>Streptomycetaceae</taxon>
        <taxon>Streptantibioticus</taxon>
    </lineage>
</organism>
<reference evidence="6 7" key="1">
    <citation type="submission" date="2021-08" db="EMBL/GenBank/DDBJ databases">
        <title>Streptomyces sp. PTM05 isolated from lichen.</title>
        <authorList>
            <person name="Somphong A."/>
            <person name="Phongsopitanun W."/>
            <person name="Tanasupawat S."/>
        </authorList>
    </citation>
    <scope>NUCLEOTIDE SEQUENCE [LARGE SCALE GENOMIC DNA]</scope>
    <source>
        <strain evidence="6 7">Ptm05</strain>
    </source>
</reference>
<evidence type="ECO:0000256" key="4">
    <source>
        <dbReference type="ARBA" id="ARBA00023033"/>
    </source>
</evidence>
<dbReference type="RefSeq" id="WP_222976890.1">
    <property type="nucleotide sequence ID" value="NZ_JAINVZ010000006.1"/>
</dbReference>
<evidence type="ECO:0000256" key="2">
    <source>
        <dbReference type="ARBA" id="ARBA00022643"/>
    </source>
</evidence>
<evidence type="ECO:0000313" key="6">
    <source>
        <dbReference type="EMBL" id="MBY8885459.1"/>
    </source>
</evidence>
<proteinExistence type="predicted"/>
<dbReference type="EMBL" id="JAINVZ010000006">
    <property type="protein sequence ID" value="MBY8885459.1"/>
    <property type="molecule type" value="Genomic_DNA"/>
</dbReference>
<dbReference type="PANTHER" id="PTHR42847">
    <property type="entry name" value="ALKANESULFONATE MONOOXYGENASE"/>
    <property type="match status" value="1"/>
</dbReference>
<keyword evidence="1" id="KW-0285">Flavoprotein</keyword>
<keyword evidence="3" id="KW-0560">Oxidoreductase</keyword>
<dbReference type="InterPro" id="IPR036661">
    <property type="entry name" value="Luciferase-like_sf"/>
</dbReference>